<dbReference type="AlphaFoldDB" id="A0A1G6VSK0"/>
<dbReference type="InterPro" id="IPR036691">
    <property type="entry name" value="Endo/exonu/phosph_ase_sf"/>
</dbReference>
<dbReference type="GO" id="GO:0004767">
    <property type="term" value="F:sphingomyelin phosphodiesterase activity"/>
    <property type="evidence" value="ECO:0007669"/>
    <property type="project" value="InterPro"/>
</dbReference>
<dbReference type="PANTHER" id="PTHR16320">
    <property type="entry name" value="SPHINGOMYELINASE FAMILY MEMBER"/>
    <property type="match status" value="1"/>
</dbReference>
<protein>
    <submittedName>
        <fullName evidence="2">Endonuclease/Exonuclease/phosphatase family protein</fullName>
    </submittedName>
</protein>
<evidence type="ECO:0000313" key="3">
    <source>
        <dbReference type="Proteomes" id="UP000183685"/>
    </source>
</evidence>
<sequence>MTIGFRVTAAIILASIWAAHVAAKESQPSDPLLRVLSFNINALPSAIHGDGSEKYARIAEILRQRRQEGTHPQIVLLQEAFDGDARVIADTTGYAYAVMGPGRKDTSRMGETHWSPKTRKAYTSFDDPQKLTGSGLVILSDFPILEAQHKAFDSDMCAGIDCLSNKAILLARLAVPGMDRPLDVINSHFNSLNSTKAPRRWTEKAHRRQSDTLEWFLGKVGQGNPLLLAGDFNTRAQDRYRYFRDAVQVQDVAEQCLSLSERCELEVGTSQSAVLYDTNDKQFSNDSTCHRLTPVRISRNFTEQIDGQPLSDHLGYEVAYRVERVGHDDGPSTEALWRTTDTADMD</sequence>
<accession>A0A1G6VSK0</accession>
<dbReference type="STRING" id="637679.GCA_001550055_02558"/>
<dbReference type="PANTHER" id="PTHR16320:SF23">
    <property type="entry name" value="SPHINGOMYELINASE C 1"/>
    <property type="match status" value="1"/>
</dbReference>
<evidence type="ECO:0000259" key="1">
    <source>
        <dbReference type="Pfam" id="PF03372"/>
    </source>
</evidence>
<dbReference type="Gene3D" id="3.60.10.10">
    <property type="entry name" value="Endonuclease/exonuclease/phosphatase"/>
    <property type="match status" value="1"/>
</dbReference>
<evidence type="ECO:0000313" key="2">
    <source>
        <dbReference type="EMBL" id="SDD56660.1"/>
    </source>
</evidence>
<dbReference type="Proteomes" id="UP000183685">
    <property type="component" value="Unassembled WGS sequence"/>
</dbReference>
<dbReference type="SUPFAM" id="SSF56219">
    <property type="entry name" value="DNase I-like"/>
    <property type="match status" value="1"/>
</dbReference>
<feature type="domain" description="Endonuclease/exonuclease/phosphatase" evidence="1">
    <location>
        <begin position="36"/>
        <end position="244"/>
    </location>
</feature>
<dbReference type="GO" id="GO:0004527">
    <property type="term" value="F:exonuclease activity"/>
    <property type="evidence" value="ECO:0007669"/>
    <property type="project" value="UniProtKB-KW"/>
</dbReference>
<keyword evidence="2" id="KW-0255">Endonuclease</keyword>
<organism evidence="2 3">
    <name type="scientific">Kordiimonas lacus</name>
    <dbReference type="NCBI Taxonomy" id="637679"/>
    <lineage>
        <taxon>Bacteria</taxon>
        <taxon>Pseudomonadati</taxon>
        <taxon>Pseudomonadota</taxon>
        <taxon>Alphaproteobacteria</taxon>
        <taxon>Kordiimonadales</taxon>
        <taxon>Kordiimonadaceae</taxon>
        <taxon>Kordiimonas</taxon>
    </lineage>
</organism>
<dbReference type="InterPro" id="IPR005135">
    <property type="entry name" value="Endo/exonuclease/phosphatase"/>
</dbReference>
<reference evidence="2 3" key="1">
    <citation type="submission" date="2016-10" db="EMBL/GenBank/DDBJ databases">
        <authorList>
            <person name="de Groot N.N."/>
        </authorList>
    </citation>
    <scope>NUCLEOTIDE SEQUENCE [LARGE SCALE GENOMIC DNA]</scope>
    <source>
        <strain evidence="2 3">CGMCC 1.9109</strain>
    </source>
</reference>
<gene>
    <name evidence="2" type="ORF">SAMN04488071_0843</name>
</gene>
<proteinExistence type="predicted"/>
<dbReference type="InterPro" id="IPR038772">
    <property type="entry name" value="Sph/SMPD2-like"/>
</dbReference>
<dbReference type="EMBL" id="FNAK01000002">
    <property type="protein sequence ID" value="SDD56660.1"/>
    <property type="molecule type" value="Genomic_DNA"/>
</dbReference>
<keyword evidence="2" id="KW-0540">Nuclease</keyword>
<name>A0A1G6VSK0_9PROT</name>
<keyword evidence="2" id="KW-0378">Hydrolase</keyword>
<dbReference type="RefSeq" id="WP_068305641.1">
    <property type="nucleotide sequence ID" value="NZ_FNAK01000002.1"/>
</dbReference>
<keyword evidence="3" id="KW-1185">Reference proteome</keyword>
<dbReference type="GO" id="GO:0004519">
    <property type="term" value="F:endonuclease activity"/>
    <property type="evidence" value="ECO:0007669"/>
    <property type="project" value="UniProtKB-KW"/>
</dbReference>
<dbReference type="Pfam" id="PF03372">
    <property type="entry name" value="Exo_endo_phos"/>
    <property type="match status" value="1"/>
</dbReference>
<keyword evidence="2" id="KW-0269">Exonuclease</keyword>